<reference evidence="1" key="1">
    <citation type="submission" date="2020-07" db="EMBL/GenBank/DDBJ databases">
        <title>Genomic analysis of a strain of Sedimentibacter Hydroxybenzoicus DSM7310.</title>
        <authorList>
            <person name="Ma S."/>
        </authorList>
    </citation>
    <scope>NUCLEOTIDE SEQUENCE</scope>
    <source>
        <strain evidence="1">DSM 7310</strain>
    </source>
</reference>
<dbReference type="SUPFAM" id="SSF88723">
    <property type="entry name" value="PIN domain-like"/>
    <property type="match status" value="1"/>
</dbReference>
<accession>A0A974BHB5</accession>
<gene>
    <name evidence="1" type="ORF">HZF24_01660</name>
</gene>
<keyword evidence="2" id="KW-1185">Reference proteome</keyword>
<comment type="caution">
    <text evidence="1">The sequence shown here is derived from an EMBL/GenBank/DDBJ whole genome shotgun (WGS) entry which is preliminary data.</text>
</comment>
<dbReference type="Proteomes" id="UP000611629">
    <property type="component" value="Unassembled WGS sequence"/>
</dbReference>
<dbReference type="EMBL" id="JACBNQ010000001">
    <property type="protein sequence ID" value="NYB72842.1"/>
    <property type="molecule type" value="Genomic_DNA"/>
</dbReference>
<evidence type="ECO:0000313" key="2">
    <source>
        <dbReference type="Proteomes" id="UP000611629"/>
    </source>
</evidence>
<sequence length="155" mass="18480">MKIYFDMNIYNRIFDDQSQMRIKFESMAIDILFELIEHGKYELIWSFILEYENNMNPFVERKLHIRNISTICEESVNPDDNILLISKDIIKIKNKDALHLASAAFANCNYFITCDDKFIKAIENNKDQLKDVIKDIKLYNPIDFLRKEMDIDVIE</sequence>
<proteinExistence type="predicted"/>
<organism evidence="1 2">
    <name type="scientific">Sedimentibacter hydroxybenzoicus DSM 7310</name>
    <dbReference type="NCBI Taxonomy" id="1123245"/>
    <lineage>
        <taxon>Bacteria</taxon>
        <taxon>Bacillati</taxon>
        <taxon>Bacillota</taxon>
        <taxon>Tissierellia</taxon>
        <taxon>Sedimentibacter</taxon>
    </lineage>
</organism>
<dbReference type="AlphaFoldDB" id="A0A974BHB5"/>
<evidence type="ECO:0000313" key="1">
    <source>
        <dbReference type="EMBL" id="NYB72842.1"/>
    </source>
</evidence>
<dbReference type="InterPro" id="IPR029060">
    <property type="entry name" value="PIN-like_dom_sf"/>
</dbReference>
<name>A0A974BHB5_SEDHY</name>
<protein>
    <submittedName>
        <fullName evidence="1">Twitching motility protein PilT</fullName>
    </submittedName>
</protein>